<dbReference type="GO" id="GO:0003677">
    <property type="term" value="F:DNA binding"/>
    <property type="evidence" value="ECO:0007669"/>
    <property type="project" value="UniProtKB-KW"/>
</dbReference>
<feature type="region of interest" description="Disordered" evidence="2">
    <location>
        <begin position="1"/>
        <end position="25"/>
    </location>
</feature>
<proteinExistence type="predicted"/>
<comment type="caution">
    <text evidence="4">The sequence shown here is derived from an EMBL/GenBank/DDBJ whole genome shotgun (WGS) entry which is preliminary data.</text>
</comment>
<evidence type="ECO:0000313" key="5">
    <source>
        <dbReference type="Proteomes" id="UP001296873"/>
    </source>
</evidence>
<dbReference type="InterPro" id="IPR010093">
    <property type="entry name" value="SinI_DNA-bd"/>
</dbReference>
<reference evidence="4 5" key="1">
    <citation type="journal article" date="2020" name="Microorganisms">
        <title>Osmotic Adaptation and Compatible Solute Biosynthesis of Phototrophic Bacteria as Revealed from Genome Analyses.</title>
        <authorList>
            <person name="Imhoff J.F."/>
            <person name="Rahn T."/>
            <person name="Kunzel S."/>
            <person name="Keller A."/>
            <person name="Neulinger S.C."/>
        </authorList>
    </citation>
    <scope>NUCLEOTIDE SEQUENCE [LARGE SCALE GENOMIC DNA]</scope>
    <source>
        <strain evidence="4 5">DSM 9895</strain>
    </source>
</reference>
<evidence type="ECO:0000313" key="4">
    <source>
        <dbReference type="EMBL" id="MBK1669812.1"/>
    </source>
</evidence>
<evidence type="ECO:0000259" key="3">
    <source>
        <dbReference type="Pfam" id="PF12728"/>
    </source>
</evidence>
<dbReference type="RefSeq" id="WP_200342153.1">
    <property type="nucleotide sequence ID" value="NZ_NRRL01000062.1"/>
</dbReference>
<keyword evidence="4" id="KW-0238">DNA-binding</keyword>
<dbReference type="Pfam" id="PF12728">
    <property type="entry name" value="HTH_17"/>
    <property type="match status" value="1"/>
</dbReference>
<dbReference type="InterPro" id="IPR041657">
    <property type="entry name" value="HTH_17"/>
</dbReference>
<keyword evidence="5" id="KW-1185">Reference proteome</keyword>
<dbReference type="Proteomes" id="UP001296873">
    <property type="component" value="Unassembled WGS sequence"/>
</dbReference>
<protein>
    <submittedName>
        <fullName evidence="4">DNA-binding protein</fullName>
    </submittedName>
</protein>
<gene>
    <name evidence="4" type="ORF">CKO28_17385</name>
</gene>
<evidence type="ECO:0000256" key="2">
    <source>
        <dbReference type="SAM" id="MobiDB-lite"/>
    </source>
</evidence>
<sequence>MTLALAEDSSVRMPSEEQASLAGETSRKLAAHFNGEDRMTVKLVESAGEGETLELPGPAVRLLLDVLEQMSRGNAVTLMPIHAELTTQQAADLLNVSRPHLVGLLESGEIPYRKVGTHRRVLAEDLLRYKKETERKRRQALDELAAHDQDLGLE</sequence>
<evidence type="ECO:0000256" key="1">
    <source>
        <dbReference type="SAM" id="Coils"/>
    </source>
</evidence>
<name>A0ABS1DI83_9PROT</name>
<organism evidence="4 5">
    <name type="scientific">Rhodovibrio sodomensis</name>
    <dbReference type="NCBI Taxonomy" id="1088"/>
    <lineage>
        <taxon>Bacteria</taxon>
        <taxon>Pseudomonadati</taxon>
        <taxon>Pseudomonadota</taxon>
        <taxon>Alphaproteobacteria</taxon>
        <taxon>Rhodospirillales</taxon>
        <taxon>Rhodovibrionaceae</taxon>
        <taxon>Rhodovibrio</taxon>
    </lineage>
</organism>
<dbReference type="EMBL" id="NRRL01000062">
    <property type="protein sequence ID" value="MBK1669812.1"/>
    <property type="molecule type" value="Genomic_DNA"/>
</dbReference>
<feature type="domain" description="Helix-turn-helix" evidence="3">
    <location>
        <begin position="85"/>
        <end position="132"/>
    </location>
</feature>
<feature type="coiled-coil region" evidence="1">
    <location>
        <begin position="123"/>
        <end position="150"/>
    </location>
</feature>
<accession>A0ABS1DI83</accession>
<keyword evidence="1" id="KW-0175">Coiled coil</keyword>
<dbReference type="NCBIfam" id="TIGR01764">
    <property type="entry name" value="excise"/>
    <property type="match status" value="1"/>
</dbReference>